<evidence type="ECO:0000313" key="13">
    <source>
        <dbReference type="EMBL" id="KYH34231.1"/>
    </source>
</evidence>
<comment type="cofactor">
    <cofactor evidence="1">
        <name>FAD</name>
        <dbReference type="ChEBI" id="CHEBI:57692"/>
    </cofactor>
</comment>
<evidence type="ECO:0000256" key="8">
    <source>
        <dbReference type="ARBA" id="ARBA00022827"/>
    </source>
</evidence>
<organism evidence="13 14">
    <name type="scientific">Clostridium tepidiprofundi DSM 19306</name>
    <dbReference type="NCBI Taxonomy" id="1121338"/>
    <lineage>
        <taxon>Bacteria</taxon>
        <taxon>Bacillati</taxon>
        <taxon>Bacillota</taxon>
        <taxon>Clostridia</taxon>
        <taxon>Eubacteriales</taxon>
        <taxon>Clostridiaceae</taxon>
        <taxon>Clostridium</taxon>
    </lineage>
</organism>
<dbReference type="EC" id="1.4.3.16" evidence="4"/>
<dbReference type="SUPFAM" id="SSF56425">
    <property type="entry name" value="Succinate dehydrogenase/fumarate reductase flavoprotein, catalytic domain"/>
    <property type="match status" value="1"/>
</dbReference>
<comment type="caution">
    <text evidence="13">The sequence shown here is derived from an EMBL/GenBank/DDBJ whole genome shotgun (WGS) entry which is preliminary data.</text>
</comment>
<evidence type="ECO:0000256" key="6">
    <source>
        <dbReference type="ARBA" id="ARBA00022630"/>
    </source>
</evidence>
<dbReference type="InterPro" id="IPR003953">
    <property type="entry name" value="FAD-dep_OxRdtase_2_FAD-bd"/>
</dbReference>
<dbReference type="FunFam" id="3.90.700.10:FF:000002">
    <property type="entry name" value="L-aspartate oxidase"/>
    <property type="match status" value="1"/>
</dbReference>
<evidence type="ECO:0000259" key="12">
    <source>
        <dbReference type="Pfam" id="PF00890"/>
    </source>
</evidence>
<keyword evidence="14" id="KW-1185">Reference proteome</keyword>
<evidence type="ECO:0000256" key="11">
    <source>
        <dbReference type="ARBA" id="ARBA00048305"/>
    </source>
</evidence>
<dbReference type="InterPro" id="IPR005288">
    <property type="entry name" value="NadB"/>
</dbReference>
<comment type="pathway">
    <text evidence="2">Cofactor biosynthesis; NAD(+) biosynthesis; iminoaspartate from L-aspartate (oxidase route): step 1/1.</text>
</comment>
<dbReference type="Proteomes" id="UP000075531">
    <property type="component" value="Unassembled WGS sequence"/>
</dbReference>
<comment type="catalytic activity">
    <reaction evidence="11">
        <text>L-aspartate + O2 = iminosuccinate + H2O2</text>
        <dbReference type="Rhea" id="RHEA:25876"/>
        <dbReference type="ChEBI" id="CHEBI:15379"/>
        <dbReference type="ChEBI" id="CHEBI:16240"/>
        <dbReference type="ChEBI" id="CHEBI:29991"/>
        <dbReference type="ChEBI" id="CHEBI:77875"/>
        <dbReference type="EC" id="1.4.3.16"/>
    </reaction>
    <physiologicalReaction direction="left-to-right" evidence="11">
        <dbReference type="Rhea" id="RHEA:25877"/>
    </physiologicalReaction>
</comment>
<comment type="similarity">
    <text evidence="3">Belongs to the FAD-dependent oxidoreductase 2 family. NadB subfamily.</text>
</comment>
<evidence type="ECO:0000256" key="4">
    <source>
        <dbReference type="ARBA" id="ARBA00012173"/>
    </source>
</evidence>
<accession>A0A151B2U3</accession>
<gene>
    <name evidence="13" type="primary">nadB</name>
    <name evidence="13" type="ORF">CLTEP_18060</name>
</gene>
<dbReference type="SUPFAM" id="SSF51905">
    <property type="entry name" value="FAD/NAD(P)-binding domain"/>
    <property type="match status" value="1"/>
</dbReference>
<dbReference type="RefSeq" id="WP_066825640.1">
    <property type="nucleotide sequence ID" value="NZ_LTBA01000021.1"/>
</dbReference>
<evidence type="ECO:0000256" key="2">
    <source>
        <dbReference type="ARBA" id="ARBA00004950"/>
    </source>
</evidence>
<dbReference type="GO" id="GO:0008734">
    <property type="term" value="F:L-aspartate oxidase activity"/>
    <property type="evidence" value="ECO:0007669"/>
    <property type="project" value="UniProtKB-EC"/>
</dbReference>
<dbReference type="PATRIC" id="fig|1121338.3.peg.1848"/>
<dbReference type="PANTHER" id="PTHR42716:SF2">
    <property type="entry name" value="L-ASPARTATE OXIDASE, CHLOROPLASTIC"/>
    <property type="match status" value="1"/>
</dbReference>
<dbReference type="STRING" id="1121338.CLTEP_18060"/>
<dbReference type="UniPathway" id="UPA00253">
    <property type="reaction ID" value="UER00326"/>
</dbReference>
<evidence type="ECO:0000256" key="10">
    <source>
        <dbReference type="ARBA" id="ARBA00030386"/>
    </source>
</evidence>
<dbReference type="PRINTS" id="PR00368">
    <property type="entry name" value="FADPNR"/>
</dbReference>
<dbReference type="InterPro" id="IPR036188">
    <property type="entry name" value="FAD/NAD-bd_sf"/>
</dbReference>
<evidence type="ECO:0000256" key="5">
    <source>
        <dbReference type="ARBA" id="ARBA00021901"/>
    </source>
</evidence>
<dbReference type="PANTHER" id="PTHR42716">
    <property type="entry name" value="L-ASPARTATE OXIDASE"/>
    <property type="match status" value="1"/>
</dbReference>
<dbReference type="AlphaFoldDB" id="A0A151B2U3"/>
<keyword evidence="6" id="KW-0285">Flavoprotein</keyword>
<keyword evidence="8" id="KW-0274">FAD</keyword>
<protein>
    <recommendedName>
        <fullName evidence="5">L-aspartate oxidase</fullName>
        <ecNumber evidence="4">1.4.3.16</ecNumber>
    </recommendedName>
    <alternativeName>
        <fullName evidence="10">Quinolinate synthase B</fullName>
    </alternativeName>
</protein>
<keyword evidence="9 13" id="KW-0560">Oxidoreductase</keyword>
<dbReference type="InterPro" id="IPR027477">
    <property type="entry name" value="Succ_DH/fumarate_Rdtase_cat_sf"/>
</dbReference>
<evidence type="ECO:0000256" key="7">
    <source>
        <dbReference type="ARBA" id="ARBA00022642"/>
    </source>
</evidence>
<dbReference type="GO" id="GO:0033765">
    <property type="term" value="F:steroid dehydrogenase activity, acting on the CH-CH group of donors"/>
    <property type="evidence" value="ECO:0007669"/>
    <property type="project" value="UniProtKB-ARBA"/>
</dbReference>
<keyword evidence="7" id="KW-0662">Pyridine nucleotide biosynthesis</keyword>
<dbReference type="GO" id="GO:0034628">
    <property type="term" value="P:'de novo' NAD+ biosynthetic process from L-aspartate"/>
    <property type="evidence" value="ECO:0007669"/>
    <property type="project" value="TreeGrafter"/>
</dbReference>
<proteinExistence type="inferred from homology"/>
<evidence type="ECO:0000256" key="1">
    <source>
        <dbReference type="ARBA" id="ARBA00001974"/>
    </source>
</evidence>
<feature type="domain" description="FAD-dependent oxidoreductase 2 FAD-binding" evidence="12">
    <location>
        <begin position="6"/>
        <end position="369"/>
    </location>
</feature>
<evidence type="ECO:0000256" key="9">
    <source>
        <dbReference type="ARBA" id="ARBA00023002"/>
    </source>
</evidence>
<dbReference type="Gene3D" id="3.50.50.60">
    <property type="entry name" value="FAD/NAD(P)-binding domain"/>
    <property type="match status" value="1"/>
</dbReference>
<dbReference type="Gene3D" id="3.90.700.10">
    <property type="entry name" value="Succinate dehydrogenase/fumarate reductase flavoprotein, catalytic domain"/>
    <property type="match status" value="1"/>
</dbReference>
<reference evidence="13 14" key="1">
    <citation type="submission" date="2016-02" db="EMBL/GenBank/DDBJ databases">
        <title>Genome sequence of Clostridium tepidiprofundi DSM 19306.</title>
        <authorList>
            <person name="Poehlein A."/>
            <person name="Daniel R."/>
        </authorList>
    </citation>
    <scope>NUCLEOTIDE SEQUENCE [LARGE SCALE GENOMIC DNA]</scope>
    <source>
        <strain evidence="13 14">DSM 19306</strain>
    </source>
</reference>
<dbReference type="Pfam" id="PF00890">
    <property type="entry name" value="FAD_binding_2"/>
    <property type="match status" value="1"/>
</dbReference>
<dbReference type="NCBIfam" id="NF004820">
    <property type="entry name" value="PRK06175.1"/>
    <property type="match status" value="1"/>
</dbReference>
<dbReference type="OrthoDB" id="9806724at2"/>
<evidence type="ECO:0000313" key="14">
    <source>
        <dbReference type="Proteomes" id="UP000075531"/>
    </source>
</evidence>
<dbReference type="EMBL" id="LTBA01000021">
    <property type="protein sequence ID" value="KYH34231.1"/>
    <property type="molecule type" value="Genomic_DNA"/>
</dbReference>
<sequence length="431" mass="48074">MEMEADVLIVGTGIAGMYSALNLREDLKIVMITKSNVEECNTYLAQGGISTARNEDDYDIYIEDTLKAGTYKNDIEAVKVLVEESIENINKLVSLGVKFDMDGENFDYTREGAHRVNRIVHCSDKTGQKVFEVLLDNVKSKKNINIIENACLLDLITSDNKCCGGIVRIDNEIVQINSKITILASGGIGGLFKNSTNQRTLTGDGISIAIKNDVEVVHMDYIQFHPTALYEGNSKDKRFLITESLRGEGAYLLNNEGDRFVDELLPRDVVAKAILEEERRTNSEYVFLDITHKPKDFIINRFPLIYNECKKRGIDITKDKIPVTPAQHYFMGGIKVDTDSKTSMNNLFACGEVSCTGVHGSNRLASNSLLEGLVFSNRAAECINRSIDDIDCAKGKINIKMVQDCDKYNKHIIVEEIIKARGDMKNELVGC</sequence>
<name>A0A151B2U3_9CLOT</name>
<evidence type="ECO:0000256" key="3">
    <source>
        <dbReference type="ARBA" id="ARBA00008562"/>
    </source>
</evidence>